<evidence type="ECO:0000256" key="1">
    <source>
        <dbReference type="ARBA" id="ARBA00007963"/>
    </source>
</evidence>
<dbReference type="Proteomes" id="UP000324233">
    <property type="component" value="Chromosome"/>
</dbReference>
<dbReference type="SUPFAM" id="SSF69819">
    <property type="entry name" value="MTH1598-like"/>
    <property type="match status" value="1"/>
</dbReference>
<keyword evidence="2" id="KW-0819">tRNA processing</keyword>
<dbReference type="Pfam" id="PF01951">
    <property type="entry name" value="Archease"/>
    <property type="match status" value="1"/>
</dbReference>
<evidence type="ECO:0000313" key="7">
    <source>
        <dbReference type="Proteomes" id="UP000324233"/>
    </source>
</evidence>
<evidence type="ECO:0000256" key="3">
    <source>
        <dbReference type="ARBA" id="ARBA00022723"/>
    </source>
</evidence>
<evidence type="ECO:0000256" key="2">
    <source>
        <dbReference type="ARBA" id="ARBA00022694"/>
    </source>
</evidence>
<comment type="similarity">
    <text evidence="1">Belongs to the archease family.</text>
</comment>
<dbReference type="Gene3D" id="3.55.10.10">
    <property type="entry name" value="Archease domain"/>
    <property type="match status" value="1"/>
</dbReference>
<protein>
    <recommendedName>
        <fullName evidence="5">Archease domain-containing protein</fullName>
    </recommendedName>
</protein>
<evidence type="ECO:0000259" key="5">
    <source>
        <dbReference type="Pfam" id="PF01951"/>
    </source>
</evidence>
<dbReference type="OrthoDB" id="164090at2"/>
<keyword evidence="7" id="KW-1185">Reference proteome</keyword>
<proteinExistence type="inferred from homology"/>
<dbReference type="PANTHER" id="PTHR12682">
    <property type="entry name" value="ARCHEASE"/>
    <property type="match status" value="1"/>
</dbReference>
<evidence type="ECO:0000256" key="4">
    <source>
        <dbReference type="ARBA" id="ARBA00022837"/>
    </source>
</evidence>
<dbReference type="InterPro" id="IPR023572">
    <property type="entry name" value="Archease_dom"/>
</dbReference>
<dbReference type="GO" id="GO:0008033">
    <property type="term" value="P:tRNA processing"/>
    <property type="evidence" value="ECO:0007669"/>
    <property type="project" value="UniProtKB-KW"/>
</dbReference>
<sequence length="140" mass="15236">MGQSETFDHTADLGLRIRAADLSDLFRTAAEALLDVMIANRADVAAESAEAVSLSSDSPDDLLIDWLNELIYRVETEHRIFGAFEVAVAADGRSLEATIRGEPLDPERHVLDHEVKAATYHGARLEGAGDAYMAEVILDI</sequence>
<dbReference type="InterPro" id="IPR036820">
    <property type="entry name" value="Archease_dom_sf"/>
</dbReference>
<dbReference type="InterPro" id="IPR002804">
    <property type="entry name" value="Archease"/>
</dbReference>
<evidence type="ECO:0000313" key="6">
    <source>
        <dbReference type="EMBL" id="QEH37527.1"/>
    </source>
</evidence>
<gene>
    <name evidence="6" type="ORF">OJF2_61180</name>
</gene>
<accession>A0A5B9WAN9</accession>
<dbReference type="GO" id="GO:0046872">
    <property type="term" value="F:metal ion binding"/>
    <property type="evidence" value="ECO:0007669"/>
    <property type="project" value="UniProtKB-KW"/>
</dbReference>
<dbReference type="KEGG" id="agv:OJF2_61180"/>
<name>A0A5B9WAN9_9BACT</name>
<dbReference type="AlphaFoldDB" id="A0A5B9WAN9"/>
<organism evidence="6 7">
    <name type="scientific">Aquisphaera giovannonii</name>
    <dbReference type="NCBI Taxonomy" id="406548"/>
    <lineage>
        <taxon>Bacteria</taxon>
        <taxon>Pseudomonadati</taxon>
        <taxon>Planctomycetota</taxon>
        <taxon>Planctomycetia</taxon>
        <taxon>Isosphaerales</taxon>
        <taxon>Isosphaeraceae</taxon>
        <taxon>Aquisphaera</taxon>
    </lineage>
</organism>
<feature type="domain" description="Archease" evidence="5">
    <location>
        <begin position="5"/>
        <end position="140"/>
    </location>
</feature>
<keyword evidence="4" id="KW-0106">Calcium</keyword>
<dbReference type="EMBL" id="CP042997">
    <property type="protein sequence ID" value="QEH37527.1"/>
    <property type="molecule type" value="Genomic_DNA"/>
</dbReference>
<reference evidence="6 7" key="1">
    <citation type="submission" date="2019-08" db="EMBL/GenBank/DDBJ databases">
        <title>Deep-cultivation of Planctomycetes and their phenomic and genomic characterization uncovers novel biology.</title>
        <authorList>
            <person name="Wiegand S."/>
            <person name="Jogler M."/>
            <person name="Boedeker C."/>
            <person name="Pinto D."/>
            <person name="Vollmers J."/>
            <person name="Rivas-Marin E."/>
            <person name="Kohn T."/>
            <person name="Peeters S.H."/>
            <person name="Heuer A."/>
            <person name="Rast P."/>
            <person name="Oberbeckmann S."/>
            <person name="Bunk B."/>
            <person name="Jeske O."/>
            <person name="Meyerdierks A."/>
            <person name="Storesund J.E."/>
            <person name="Kallscheuer N."/>
            <person name="Luecker S."/>
            <person name="Lage O.M."/>
            <person name="Pohl T."/>
            <person name="Merkel B.J."/>
            <person name="Hornburger P."/>
            <person name="Mueller R.-W."/>
            <person name="Bruemmer F."/>
            <person name="Labrenz M."/>
            <person name="Spormann A.M."/>
            <person name="Op den Camp H."/>
            <person name="Overmann J."/>
            <person name="Amann R."/>
            <person name="Jetten M.S.M."/>
            <person name="Mascher T."/>
            <person name="Medema M.H."/>
            <person name="Devos D.P."/>
            <person name="Kaster A.-K."/>
            <person name="Ovreas L."/>
            <person name="Rohde M."/>
            <person name="Galperin M.Y."/>
            <person name="Jogler C."/>
        </authorList>
    </citation>
    <scope>NUCLEOTIDE SEQUENCE [LARGE SCALE GENOMIC DNA]</scope>
    <source>
        <strain evidence="6 7">OJF2</strain>
    </source>
</reference>
<dbReference type="PANTHER" id="PTHR12682:SF11">
    <property type="entry name" value="PROTEIN ARCHEASE"/>
    <property type="match status" value="1"/>
</dbReference>
<keyword evidence="3" id="KW-0479">Metal-binding</keyword>
<dbReference type="RefSeq" id="WP_148597074.1">
    <property type="nucleotide sequence ID" value="NZ_CP042997.1"/>
</dbReference>